<dbReference type="AlphaFoldDB" id="A0A8S1KBZ0"/>
<comment type="caution">
    <text evidence="2">The sequence shown here is derived from an EMBL/GenBank/DDBJ whole genome shotgun (WGS) entry which is preliminary data.</text>
</comment>
<accession>A0A8S1KBZ0</accession>
<name>A0A8S1KBZ0_9CILI</name>
<feature type="coiled-coil region" evidence="1">
    <location>
        <begin position="187"/>
        <end position="221"/>
    </location>
</feature>
<proteinExistence type="predicted"/>
<evidence type="ECO:0000313" key="3">
    <source>
        <dbReference type="Proteomes" id="UP000692954"/>
    </source>
</evidence>
<keyword evidence="1" id="KW-0175">Coiled coil</keyword>
<dbReference type="OrthoDB" id="310378at2759"/>
<dbReference type="EMBL" id="CAJJDN010000003">
    <property type="protein sequence ID" value="CAD8048316.1"/>
    <property type="molecule type" value="Genomic_DNA"/>
</dbReference>
<protein>
    <submittedName>
        <fullName evidence="2">Uncharacterized protein</fullName>
    </submittedName>
</protein>
<dbReference type="Proteomes" id="UP000692954">
    <property type="component" value="Unassembled WGS sequence"/>
</dbReference>
<organism evidence="2 3">
    <name type="scientific">Paramecium sonneborni</name>
    <dbReference type="NCBI Taxonomy" id="65129"/>
    <lineage>
        <taxon>Eukaryota</taxon>
        <taxon>Sar</taxon>
        <taxon>Alveolata</taxon>
        <taxon>Ciliophora</taxon>
        <taxon>Intramacronucleata</taxon>
        <taxon>Oligohymenophorea</taxon>
        <taxon>Peniculida</taxon>
        <taxon>Parameciidae</taxon>
        <taxon>Paramecium</taxon>
    </lineage>
</organism>
<reference evidence="2" key="1">
    <citation type="submission" date="2021-01" db="EMBL/GenBank/DDBJ databases">
        <authorList>
            <consortium name="Genoscope - CEA"/>
            <person name="William W."/>
        </authorList>
    </citation>
    <scope>NUCLEOTIDE SEQUENCE</scope>
</reference>
<keyword evidence="3" id="KW-1185">Reference proteome</keyword>
<evidence type="ECO:0000313" key="2">
    <source>
        <dbReference type="EMBL" id="CAD8048316.1"/>
    </source>
</evidence>
<evidence type="ECO:0000256" key="1">
    <source>
        <dbReference type="SAM" id="Coils"/>
    </source>
</evidence>
<gene>
    <name evidence="2" type="ORF">PSON_ATCC_30995.1.T0030162</name>
</gene>
<sequence length="268" mass="31828">MKVFFEDSQRKPLVCRGCAGRTLGYERACCQENEFLNVLKQNYIDGTCVSYFREILGMSQGCENFCEDHGCLYEFILTPQNIYEEHTNHKKQFSLKYQTLACKKCLEALQKNQQLNQFHIDLLNDEYFSLNKFGNDKKIIENEVKEVFEKMEKALKEIPLEQKQNEVEIRRKIIEVDQNQKQNQQNIQVQEQDKQTKRKQIEQLEQMKRAQEVRIQAIASQDGFHDYLHDDYLEGESVRLMIIGEENQPEKGYSITNCYKMFDDIQFL</sequence>